<evidence type="ECO:0000259" key="11">
    <source>
        <dbReference type="Pfam" id="PF00593"/>
    </source>
</evidence>
<keyword evidence="4 8" id="KW-0812">Transmembrane</keyword>
<proteinExistence type="inferred from homology"/>
<dbReference type="InterPro" id="IPR000531">
    <property type="entry name" value="Beta-barrel_TonB"/>
</dbReference>
<dbReference type="Gene3D" id="2.40.170.20">
    <property type="entry name" value="TonB-dependent receptor, beta-barrel domain"/>
    <property type="match status" value="1"/>
</dbReference>
<dbReference type="GO" id="GO:0009279">
    <property type="term" value="C:cell outer membrane"/>
    <property type="evidence" value="ECO:0007669"/>
    <property type="project" value="UniProtKB-SubCell"/>
</dbReference>
<keyword evidence="13" id="KW-0675">Receptor</keyword>
<keyword evidence="3 8" id="KW-1134">Transmembrane beta strand</keyword>
<dbReference type="PANTHER" id="PTHR47234">
    <property type="match status" value="1"/>
</dbReference>
<sequence>MSNLKYAAAPLALGVALISTPSFAQDVAPAAEAADAIVVTGSRIARPDLTGTNPVAVVSAEEFKLAGAINVEQVINTLPQVLPGTTSFSNNPGNGAVTLNLRGIGSTRTLVLVNGRRWMFYDTNQIVDLNTIPQFLISGVDVVTGGTSAVYGSDAVSGVVNFRLRELEGIEAGTTYSLTDKGDGARYSANIAIGSSLGDGRGNVTMFANYTRRKPIFQGARTFSATAAGDGCIVPGSTNSVTEIGTPYPSGITVSTCGTRGGQVGFVPQGSATGPIGTFGSGTSTYIFNPTGGGSRVFNDPGDLYNFAPANYLQLPQERYLLGAYGSYEVTDGIEFYSELSFVNNRVAAELAPTPTGVSAPLLIASPYFDAGTRALLTANDAAEALSAGTRGDGYAQTSVSYRFLSAGSRNSEQTRQAFRLLGGFRGDITDNLKFDMFYSYARTSNTQIQQGNVSSSRYVNALTVEFVPGSTTDLRCRDASARAAGCVPINVFGSGLASAEAVKYVRVQSTNLEQSELTNAVASVSGSLFNLGMGADDVAFAFGGEYRKMASRYIPDEFLASGDVLGFNAGKPTSGSYDVKEIFGELNVPVLEDQFIHRLGLNAAARYSDYSLSAVGGSWTYSGGIDIAPIEDVTFRAQYSRAVRAPNVQDLFAGNSTGFPAATDPCSDRGTAASRTDALRAFCLAAGVPAATVFTRAVQPNAQIQADFGGSPTVEEETSDTFTAGIVFRPSFVPRLNITADYFNISVDNTIGVLAGGVSSALSLCYNTIQDLNNPICSVFVGMRNPANGALGQTSGGKNPQFRSANVGNLETSGVDVQVDYSLPVMDGNLGFFYLGTWLDTYRNTPISSIPERENIVEGTHGQPKYRHNVRVTYSQGPALFSVRWRYEDGTQDSRIQNVFNGTQRIGTDPALLPKPYVGSTNYIDLSAGFDVNENFSLNAGVNNLFNAQPRILGSAAEQANTLPSFYDVLGRDYFISARFKF</sequence>
<feature type="domain" description="TonB-dependent receptor plug" evidence="12">
    <location>
        <begin position="52"/>
        <end position="159"/>
    </location>
</feature>
<dbReference type="InterPro" id="IPR012910">
    <property type="entry name" value="Plug_dom"/>
</dbReference>
<evidence type="ECO:0000256" key="2">
    <source>
        <dbReference type="ARBA" id="ARBA00022448"/>
    </source>
</evidence>
<reference evidence="13 14" key="1">
    <citation type="submission" date="2018-12" db="EMBL/GenBank/DDBJ databases">
        <authorList>
            <person name="Kim S.-J."/>
            <person name="Jung G.-Y."/>
        </authorList>
    </citation>
    <scope>NUCLEOTIDE SEQUENCE [LARGE SCALE GENOMIC DNA]</scope>
    <source>
        <strain evidence="13 14">03SU3-P</strain>
    </source>
</reference>
<evidence type="ECO:0000313" key="14">
    <source>
        <dbReference type="Proteomes" id="UP000268553"/>
    </source>
</evidence>
<feature type="signal peptide" evidence="10">
    <location>
        <begin position="1"/>
        <end position="24"/>
    </location>
</feature>
<evidence type="ECO:0000256" key="6">
    <source>
        <dbReference type="ARBA" id="ARBA00023136"/>
    </source>
</evidence>
<evidence type="ECO:0000256" key="9">
    <source>
        <dbReference type="RuleBase" id="RU003357"/>
    </source>
</evidence>
<evidence type="ECO:0000256" key="10">
    <source>
        <dbReference type="SAM" id="SignalP"/>
    </source>
</evidence>
<keyword evidence="7 8" id="KW-0998">Cell outer membrane</keyword>
<dbReference type="SUPFAM" id="SSF56935">
    <property type="entry name" value="Porins"/>
    <property type="match status" value="1"/>
</dbReference>
<feature type="domain" description="TonB-dependent receptor-like beta-barrel" evidence="11">
    <location>
        <begin position="397"/>
        <end position="946"/>
    </location>
</feature>
<dbReference type="OrthoDB" id="7051241at2"/>
<keyword evidence="10" id="KW-0732">Signal</keyword>
<dbReference type="InterPro" id="IPR039426">
    <property type="entry name" value="TonB-dep_rcpt-like"/>
</dbReference>
<feature type="chain" id="PRO_5019403873" evidence="10">
    <location>
        <begin position="25"/>
        <end position="983"/>
    </location>
</feature>
<keyword evidence="14" id="KW-1185">Reference proteome</keyword>
<evidence type="ECO:0000256" key="5">
    <source>
        <dbReference type="ARBA" id="ARBA00023077"/>
    </source>
</evidence>
<dbReference type="InterPro" id="IPR036942">
    <property type="entry name" value="Beta-barrel_TonB_sf"/>
</dbReference>
<comment type="subcellular location">
    <subcellularLocation>
        <location evidence="1 8">Cell outer membrane</location>
        <topology evidence="1 8">Multi-pass membrane protein</topology>
    </subcellularLocation>
</comment>
<evidence type="ECO:0000256" key="7">
    <source>
        <dbReference type="ARBA" id="ARBA00023237"/>
    </source>
</evidence>
<dbReference type="Gene3D" id="2.170.130.10">
    <property type="entry name" value="TonB-dependent receptor, plug domain"/>
    <property type="match status" value="1"/>
</dbReference>
<organism evidence="13 14">
    <name type="scientific">Sphingorhabdus wooponensis</name>
    <dbReference type="NCBI Taxonomy" id="940136"/>
    <lineage>
        <taxon>Bacteria</taxon>
        <taxon>Pseudomonadati</taxon>
        <taxon>Pseudomonadota</taxon>
        <taxon>Alphaproteobacteria</taxon>
        <taxon>Sphingomonadales</taxon>
        <taxon>Sphingomonadaceae</taxon>
        <taxon>Sphingorhabdus</taxon>
    </lineage>
</organism>
<dbReference type="Pfam" id="PF00593">
    <property type="entry name" value="TonB_dep_Rec_b-barrel"/>
    <property type="match status" value="1"/>
</dbReference>
<keyword evidence="2 8" id="KW-0813">Transport</keyword>
<accession>A0A426RUX1</accession>
<evidence type="ECO:0000313" key="13">
    <source>
        <dbReference type="EMBL" id="RRQ52803.1"/>
    </source>
</evidence>
<dbReference type="InterPro" id="IPR037066">
    <property type="entry name" value="Plug_dom_sf"/>
</dbReference>
<gene>
    <name evidence="13" type="ORF">D7D48_00835</name>
</gene>
<evidence type="ECO:0000256" key="4">
    <source>
        <dbReference type="ARBA" id="ARBA00022692"/>
    </source>
</evidence>
<protein>
    <submittedName>
        <fullName evidence="13">TonB-dependent receptor</fullName>
    </submittedName>
</protein>
<comment type="caution">
    <text evidence="13">The sequence shown here is derived from an EMBL/GenBank/DDBJ whole genome shotgun (WGS) entry which is preliminary data.</text>
</comment>
<dbReference type="Pfam" id="PF07715">
    <property type="entry name" value="Plug"/>
    <property type="match status" value="1"/>
</dbReference>
<dbReference type="PANTHER" id="PTHR47234:SF2">
    <property type="entry name" value="TONB-DEPENDENT RECEPTOR"/>
    <property type="match status" value="1"/>
</dbReference>
<dbReference type="Proteomes" id="UP000268553">
    <property type="component" value="Unassembled WGS sequence"/>
</dbReference>
<evidence type="ECO:0000256" key="8">
    <source>
        <dbReference type="PROSITE-ProRule" id="PRU01360"/>
    </source>
</evidence>
<evidence type="ECO:0000259" key="12">
    <source>
        <dbReference type="Pfam" id="PF07715"/>
    </source>
</evidence>
<dbReference type="EMBL" id="RWJI01000001">
    <property type="protein sequence ID" value="RRQ52803.1"/>
    <property type="molecule type" value="Genomic_DNA"/>
</dbReference>
<keyword evidence="6 8" id="KW-0472">Membrane</keyword>
<name>A0A426RUX1_9SPHN</name>
<comment type="similarity">
    <text evidence="8 9">Belongs to the TonB-dependent receptor family.</text>
</comment>
<dbReference type="PROSITE" id="PS52016">
    <property type="entry name" value="TONB_DEPENDENT_REC_3"/>
    <property type="match status" value="1"/>
</dbReference>
<evidence type="ECO:0000256" key="1">
    <source>
        <dbReference type="ARBA" id="ARBA00004571"/>
    </source>
</evidence>
<dbReference type="AlphaFoldDB" id="A0A426RUX1"/>
<evidence type="ECO:0000256" key="3">
    <source>
        <dbReference type="ARBA" id="ARBA00022452"/>
    </source>
</evidence>
<keyword evidence="5 9" id="KW-0798">TonB box</keyword>